<reference evidence="2 3" key="1">
    <citation type="submission" date="2024-01" db="EMBL/GenBank/DDBJ databases">
        <title>Genome assemblies of Stephania.</title>
        <authorList>
            <person name="Yang L."/>
        </authorList>
    </citation>
    <scope>NUCLEOTIDE SEQUENCE [LARGE SCALE GENOMIC DNA]</scope>
    <source>
        <strain evidence="2">JXDWG</strain>
        <tissue evidence="2">Leaf</tissue>
    </source>
</reference>
<proteinExistence type="predicted"/>
<sequence>MANRRVDGPDGKRACKRQRLRGASDANDQQLQRRGERHEAATQRGERRGAETRRRLLEMRRNKEKKEHVNLA</sequence>
<accession>A0AAP0JFI4</accession>
<dbReference type="EMBL" id="JBBNAG010000005">
    <property type="protein sequence ID" value="KAK9132015.1"/>
    <property type="molecule type" value="Genomic_DNA"/>
</dbReference>
<dbReference type="Proteomes" id="UP001419268">
    <property type="component" value="Unassembled WGS sequence"/>
</dbReference>
<dbReference type="AlphaFoldDB" id="A0AAP0JFI4"/>
<feature type="compositionally biased region" description="Basic and acidic residues" evidence="1">
    <location>
        <begin position="1"/>
        <end position="13"/>
    </location>
</feature>
<name>A0AAP0JFI4_9MAGN</name>
<evidence type="ECO:0000256" key="1">
    <source>
        <dbReference type="SAM" id="MobiDB-lite"/>
    </source>
</evidence>
<comment type="caution">
    <text evidence="2">The sequence shown here is derived from an EMBL/GenBank/DDBJ whole genome shotgun (WGS) entry which is preliminary data.</text>
</comment>
<organism evidence="2 3">
    <name type="scientific">Stephania cephalantha</name>
    <dbReference type="NCBI Taxonomy" id="152367"/>
    <lineage>
        <taxon>Eukaryota</taxon>
        <taxon>Viridiplantae</taxon>
        <taxon>Streptophyta</taxon>
        <taxon>Embryophyta</taxon>
        <taxon>Tracheophyta</taxon>
        <taxon>Spermatophyta</taxon>
        <taxon>Magnoliopsida</taxon>
        <taxon>Ranunculales</taxon>
        <taxon>Menispermaceae</taxon>
        <taxon>Menispermoideae</taxon>
        <taxon>Cissampelideae</taxon>
        <taxon>Stephania</taxon>
    </lineage>
</organism>
<gene>
    <name evidence="2" type="ORF">Scep_011543</name>
</gene>
<keyword evidence="3" id="KW-1185">Reference proteome</keyword>
<evidence type="ECO:0000313" key="2">
    <source>
        <dbReference type="EMBL" id="KAK9132015.1"/>
    </source>
</evidence>
<protein>
    <submittedName>
        <fullName evidence="2">Uncharacterized protein</fullName>
    </submittedName>
</protein>
<feature type="region of interest" description="Disordered" evidence="1">
    <location>
        <begin position="1"/>
        <end position="72"/>
    </location>
</feature>
<evidence type="ECO:0000313" key="3">
    <source>
        <dbReference type="Proteomes" id="UP001419268"/>
    </source>
</evidence>
<feature type="compositionally biased region" description="Basic and acidic residues" evidence="1">
    <location>
        <begin position="31"/>
        <end position="72"/>
    </location>
</feature>